<dbReference type="PhylomeDB" id="B4Q5C2"/>
<feature type="region of interest" description="Disordered" evidence="5">
    <location>
        <begin position="526"/>
        <end position="671"/>
    </location>
</feature>
<feature type="compositionally biased region" description="Basic and acidic residues" evidence="5">
    <location>
        <begin position="9"/>
        <end position="26"/>
    </location>
</feature>
<evidence type="ECO:0000256" key="3">
    <source>
        <dbReference type="ARBA" id="ARBA00023128"/>
    </source>
</evidence>
<protein>
    <submittedName>
        <fullName evidence="7">GD23451</fullName>
    </submittedName>
</protein>
<feature type="domain" description="HAP1 N-terminal" evidence="6">
    <location>
        <begin position="95"/>
        <end position="381"/>
    </location>
</feature>
<dbReference type="HOGENOM" id="CLU_397551_0_0_1"/>
<dbReference type="InterPro" id="IPR006933">
    <property type="entry name" value="HAP1_N"/>
</dbReference>
<evidence type="ECO:0000259" key="6">
    <source>
        <dbReference type="SMART" id="SM01424"/>
    </source>
</evidence>
<dbReference type="EMBL" id="CM000361">
    <property type="protein sequence ID" value="EDX04055.1"/>
    <property type="molecule type" value="Genomic_DNA"/>
</dbReference>
<evidence type="ECO:0000313" key="8">
    <source>
        <dbReference type="Proteomes" id="UP000000304"/>
    </source>
</evidence>
<feature type="compositionally biased region" description="Basic residues" evidence="5">
    <location>
        <begin position="605"/>
        <end position="615"/>
    </location>
</feature>
<evidence type="ECO:0000256" key="5">
    <source>
        <dbReference type="SAM" id="MobiDB-lite"/>
    </source>
</evidence>
<evidence type="ECO:0000256" key="4">
    <source>
        <dbReference type="SAM" id="Coils"/>
    </source>
</evidence>
<dbReference type="STRING" id="7240.B4Q5C2"/>
<dbReference type="GO" id="GO:0047496">
    <property type="term" value="P:vesicle transport along microtubule"/>
    <property type="evidence" value="ECO:0007669"/>
    <property type="project" value="TreeGrafter"/>
</dbReference>
<dbReference type="Proteomes" id="UP000000304">
    <property type="component" value="Chromosome 2L"/>
</dbReference>
<reference evidence="7 8" key="1">
    <citation type="journal article" date="2007" name="Nature">
        <title>Evolution of genes and genomes on the Drosophila phylogeny.</title>
        <authorList>
            <consortium name="Drosophila 12 Genomes Consortium"/>
            <person name="Clark A.G."/>
            <person name="Eisen M.B."/>
            <person name="Smith D.R."/>
            <person name="Bergman C.M."/>
            <person name="Oliver B."/>
            <person name="Markow T.A."/>
            <person name="Kaufman T.C."/>
            <person name="Kellis M."/>
            <person name="Gelbart W."/>
            <person name="Iyer V.N."/>
            <person name="Pollard D.A."/>
            <person name="Sackton T.B."/>
            <person name="Larracuente A.M."/>
            <person name="Singh N.D."/>
            <person name="Abad J.P."/>
            <person name="Abt D.N."/>
            <person name="Adryan B."/>
            <person name="Aguade M."/>
            <person name="Akashi H."/>
            <person name="Anderson W.W."/>
            <person name="Aquadro C.F."/>
            <person name="Ardell D.H."/>
            <person name="Arguello R."/>
            <person name="Artieri C.G."/>
            <person name="Barbash D.A."/>
            <person name="Barker D."/>
            <person name="Barsanti P."/>
            <person name="Batterham P."/>
            <person name="Batzoglou S."/>
            <person name="Begun D."/>
            <person name="Bhutkar A."/>
            <person name="Blanco E."/>
            <person name="Bosak S.A."/>
            <person name="Bradley R.K."/>
            <person name="Brand A.D."/>
            <person name="Brent M.R."/>
            <person name="Brooks A.N."/>
            <person name="Brown R.H."/>
            <person name="Butlin R.K."/>
            <person name="Caggese C."/>
            <person name="Calvi B.R."/>
            <person name="Bernardo de Carvalho A."/>
            <person name="Caspi A."/>
            <person name="Castrezana S."/>
            <person name="Celniker S.E."/>
            <person name="Chang J.L."/>
            <person name="Chapple C."/>
            <person name="Chatterji S."/>
            <person name="Chinwalla A."/>
            <person name="Civetta A."/>
            <person name="Clifton S.W."/>
            <person name="Comeron J.M."/>
            <person name="Costello J.C."/>
            <person name="Coyne J.A."/>
            <person name="Daub J."/>
            <person name="David R.G."/>
            <person name="Delcher A.L."/>
            <person name="Delehaunty K."/>
            <person name="Do C.B."/>
            <person name="Ebling H."/>
            <person name="Edwards K."/>
            <person name="Eickbush T."/>
            <person name="Evans J.D."/>
            <person name="Filipski A."/>
            <person name="Findeiss S."/>
            <person name="Freyhult E."/>
            <person name="Fulton L."/>
            <person name="Fulton R."/>
            <person name="Garcia A.C."/>
            <person name="Gardiner A."/>
            <person name="Garfield D.A."/>
            <person name="Garvin B.E."/>
            <person name="Gibson G."/>
            <person name="Gilbert D."/>
            <person name="Gnerre S."/>
            <person name="Godfrey J."/>
            <person name="Good R."/>
            <person name="Gotea V."/>
            <person name="Gravely B."/>
            <person name="Greenberg A.J."/>
            <person name="Griffiths-Jones S."/>
            <person name="Gross S."/>
            <person name="Guigo R."/>
            <person name="Gustafson E.A."/>
            <person name="Haerty W."/>
            <person name="Hahn M.W."/>
            <person name="Halligan D.L."/>
            <person name="Halpern A.L."/>
            <person name="Halter G.M."/>
            <person name="Han M.V."/>
            <person name="Heger A."/>
            <person name="Hillier L."/>
            <person name="Hinrichs A.S."/>
            <person name="Holmes I."/>
            <person name="Hoskins R.A."/>
            <person name="Hubisz M.J."/>
            <person name="Hultmark D."/>
            <person name="Huntley M.A."/>
            <person name="Jaffe D.B."/>
            <person name="Jagadeeshan S."/>
            <person name="Jeck W.R."/>
            <person name="Johnson J."/>
            <person name="Jones C.D."/>
            <person name="Jordan W.C."/>
            <person name="Karpen G.H."/>
            <person name="Kataoka E."/>
            <person name="Keightley P.D."/>
            <person name="Kheradpour P."/>
            <person name="Kirkness E.F."/>
            <person name="Koerich L.B."/>
            <person name="Kristiansen K."/>
            <person name="Kudrna D."/>
            <person name="Kulathinal R.J."/>
            <person name="Kumar S."/>
            <person name="Kwok R."/>
            <person name="Lander E."/>
            <person name="Langley C.H."/>
            <person name="Lapoint R."/>
            <person name="Lazzaro B.P."/>
            <person name="Lee S.J."/>
            <person name="Levesque L."/>
            <person name="Li R."/>
            <person name="Lin C.F."/>
            <person name="Lin M.F."/>
            <person name="Lindblad-Toh K."/>
            <person name="Llopart A."/>
            <person name="Long M."/>
            <person name="Low L."/>
            <person name="Lozovsky E."/>
            <person name="Lu J."/>
            <person name="Luo M."/>
            <person name="Machado C.A."/>
            <person name="Makalowski W."/>
            <person name="Marzo M."/>
            <person name="Matsuda M."/>
            <person name="Matzkin L."/>
            <person name="McAllister B."/>
            <person name="McBride C.S."/>
            <person name="McKernan B."/>
            <person name="McKernan K."/>
            <person name="Mendez-Lago M."/>
            <person name="Minx P."/>
            <person name="Mollenhauer M.U."/>
            <person name="Montooth K."/>
            <person name="Mount S.M."/>
            <person name="Mu X."/>
            <person name="Myers E."/>
            <person name="Negre B."/>
            <person name="Newfeld S."/>
            <person name="Nielsen R."/>
            <person name="Noor M.A."/>
            <person name="O'Grady P."/>
            <person name="Pachter L."/>
            <person name="Papaceit M."/>
            <person name="Parisi M.J."/>
            <person name="Parisi M."/>
            <person name="Parts L."/>
            <person name="Pedersen J.S."/>
            <person name="Pesole G."/>
            <person name="Phillippy A.M."/>
            <person name="Ponting C.P."/>
            <person name="Pop M."/>
            <person name="Porcelli D."/>
            <person name="Powell J.R."/>
            <person name="Prohaska S."/>
            <person name="Pruitt K."/>
            <person name="Puig M."/>
            <person name="Quesneville H."/>
            <person name="Ram K.R."/>
            <person name="Rand D."/>
            <person name="Rasmussen M.D."/>
            <person name="Reed L.K."/>
            <person name="Reenan R."/>
            <person name="Reily A."/>
            <person name="Remington K.A."/>
            <person name="Rieger T.T."/>
            <person name="Ritchie M.G."/>
            <person name="Robin C."/>
            <person name="Rogers Y.H."/>
            <person name="Rohde C."/>
            <person name="Rozas J."/>
            <person name="Rubenfield M.J."/>
            <person name="Ruiz A."/>
            <person name="Russo S."/>
            <person name="Salzberg S.L."/>
            <person name="Sanchez-Gracia A."/>
            <person name="Saranga D.J."/>
            <person name="Sato H."/>
            <person name="Schaeffer S.W."/>
            <person name="Schatz M.C."/>
            <person name="Schlenke T."/>
            <person name="Schwartz R."/>
            <person name="Segarra C."/>
            <person name="Singh R.S."/>
            <person name="Sirot L."/>
            <person name="Sirota M."/>
            <person name="Sisneros N.B."/>
            <person name="Smith C.D."/>
            <person name="Smith T.F."/>
            <person name="Spieth J."/>
            <person name="Stage D.E."/>
            <person name="Stark A."/>
            <person name="Stephan W."/>
            <person name="Strausberg R.L."/>
            <person name="Strempel S."/>
            <person name="Sturgill D."/>
            <person name="Sutton G."/>
            <person name="Sutton G.G."/>
            <person name="Tao W."/>
            <person name="Teichmann S."/>
            <person name="Tobari Y.N."/>
            <person name="Tomimura Y."/>
            <person name="Tsolas J.M."/>
            <person name="Valente V.L."/>
            <person name="Venter E."/>
            <person name="Venter J.C."/>
            <person name="Vicario S."/>
            <person name="Vieira F.G."/>
            <person name="Vilella A.J."/>
            <person name="Villasante A."/>
            <person name="Walenz B."/>
            <person name="Wang J."/>
            <person name="Wasserman M."/>
            <person name="Watts T."/>
            <person name="Wilson D."/>
            <person name="Wilson R.K."/>
            <person name="Wing R.A."/>
            <person name="Wolfner M.F."/>
            <person name="Wong A."/>
            <person name="Wong G.K."/>
            <person name="Wu C.I."/>
            <person name="Wu G."/>
            <person name="Yamamoto D."/>
            <person name="Yang H.P."/>
            <person name="Yang S.P."/>
            <person name="Yorke J.A."/>
            <person name="Yoshida K."/>
            <person name="Zdobnov E."/>
            <person name="Zhang P."/>
            <person name="Zhang Y."/>
            <person name="Zimin A.V."/>
            <person name="Baldwin J."/>
            <person name="Abdouelleil A."/>
            <person name="Abdulkadir J."/>
            <person name="Abebe A."/>
            <person name="Abera B."/>
            <person name="Abreu J."/>
            <person name="Acer S.C."/>
            <person name="Aftuck L."/>
            <person name="Alexander A."/>
            <person name="An P."/>
            <person name="Anderson E."/>
            <person name="Anderson S."/>
            <person name="Arachi H."/>
            <person name="Azer M."/>
            <person name="Bachantsang P."/>
            <person name="Barry A."/>
            <person name="Bayul T."/>
            <person name="Berlin A."/>
            <person name="Bessette D."/>
            <person name="Bloom T."/>
            <person name="Blye J."/>
            <person name="Boguslavskiy L."/>
            <person name="Bonnet C."/>
            <person name="Boukhgalter B."/>
            <person name="Bourzgui I."/>
            <person name="Brown A."/>
            <person name="Cahill P."/>
            <person name="Channer S."/>
            <person name="Cheshatsang Y."/>
            <person name="Chuda L."/>
            <person name="Citroen M."/>
            <person name="Collymore A."/>
            <person name="Cooke P."/>
            <person name="Costello M."/>
            <person name="D'Aco K."/>
            <person name="Daza R."/>
            <person name="De Haan G."/>
            <person name="DeGray S."/>
            <person name="DeMaso C."/>
            <person name="Dhargay N."/>
            <person name="Dooley K."/>
            <person name="Dooley E."/>
            <person name="Doricent M."/>
            <person name="Dorje P."/>
            <person name="Dorjee K."/>
            <person name="Dupes A."/>
            <person name="Elong R."/>
            <person name="Falk J."/>
            <person name="Farina A."/>
            <person name="Faro S."/>
            <person name="Ferguson D."/>
            <person name="Fisher S."/>
            <person name="Foley C.D."/>
            <person name="Franke A."/>
            <person name="Friedrich D."/>
            <person name="Gadbois L."/>
            <person name="Gearin G."/>
            <person name="Gearin C.R."/>
            <person name="Giannoukos G."/>
            <person name="Goode T."/>
            <person name="Graham J."/>
            <person name="Grandbois E."/>
            <person name="Grewal S."/>
            <person name="Gyaltsen K."/>
            <person name="Hafez N."/>
            <person name="Hagos B."/>
            <person name="Hall J."/>
            <person name="Henson C."/>
            <person name="Hollinger A."/>
            <person name="Honan T."/>
            <person name="Huard M.D."/>
            <person name="Hughes L."/>
            <person name="Hurhula B."/>
            <person name="Husby M.E."/>
            <person name="Kamat A."/>
            <person name="Kanga B."/>
            <person name="Kashin S."/>
            <person name="Khazanovich D."/>
            <person name="Kisner P."/>
            <person name="Lance K."/>
            <person name="Lara M."/>
            <person name="Lee W."/>
            <person name="Lennon N."/>
            <person name="Letendre F."/>
            <person name="LeVine R."/>
            <person name="Lipovsky A."/>
            <person name="Liu X."/>
            <person name="Liu J."/>
            <person name="Liu S."/>
            <person name="Lokyitsang T."/>
            <person name="Lokyitsang Y."/>
            <person name="Lubonja R."/>
            <person name="Lui A."/>
            <person name="MacDonald P."/>
            <person name="Magnisalis V."/>
            <person name="Maru K."/>
            <person name="Matthews C."/>
            <person name="McCusker W."/>
            <person name="McDonough S."/>
            <person name="Mehta T."/>
            <person name="Meldrim J."/>
            <person name="Meneus L."/>
            <person name="Mihai O."/>
            <person name="Mihalev A."/>
            <person name="Mihova T."/>
            <person name="Mittelman R."/>
            <person name="Mlenga V."/>
            <person name="Montmayeur A."/>
            <person name="Mulrain L."/>
            <person name="Navidi A."/>
            <person name="Naylor J."/>
            <person name="Negash T."/>
            <person name="Nguyen T."/>
            <person name="Nguyen N."/>
            <person name="Nicol R."/>
            <person name="Norbu C."/>
            <person name="Norbu N."/>
            <person name="Novod N."/>
            <person name="O'Neill B."/>
            <person name="Osman S."/>
            <person name="Markiewicz E."/>
            <person name="Oyono O.L."/>
            <person name="Patti C."/>
            <person name="Phunkhang P."/>
            <person name="Pierre F."/>
            <person name="Priest M."/>
            <person name="Raghuraman S."/>
            <person name="Rege F."/>
            <person name="Reyes R."/>
            <person name="Rise C."/>
            <person name="Rogov P."/>
            <person name="Ross K."/>
            <person name="Ryan E."/>
            <person name="Settipalli S."/>
            <person name="Shea T."/>
            <person name="Sherpa N."/>
            <person name="Shi L."/>
            <person name="Shih D."/>
            <person name="Sparrow T."/>
            <person name="Spaulding J."/>
            <person name="Stalker J."/>
            <person name="Stange-Thomann N."/>
            <person name="Stavropoulos S."/>
            <person name="Stone C."/>
            <person name="Strader C."/>
            <person name="Tesfaye S."/>
            <person name="Thomson T."/>
            <person name="Thoulutsang Y."/>
            <person name="Thoulutsang D."/>
            <person name="Topham K."/>
            <person name="Topping I."/>
            <person name="Tsamla T."/>
            <person name="Vassiliev H."/>
            <person name="Vo A."/>
            <person name="Wangchuk T."/>
            <person name="Wangdi T."/>
            <person name="Weiand M."/>
            <person name="Wilkinson J."/>
            <person name="Wilson A."/>
            <person name="Yadav S."/>
            <person name="Young G."/>
            <person name="Yu Q."/>
            <person name="Zembek L."/>
            <person name="Zhong D."/>
            <person name="Zimmer A."/>
            <person name="Zwirko Z."/>
            <person name="Jaffe D.B."/>
            <person name="Alvarez P."/>
            <person name="Brockman W."/>
            <person name="Butler J."/>
            <person name="Chin C."/>
            <person name="Gnerre S."/>
            <person name="Grabherr M."/>
            <person name="Kleber M."/>
            <person name="Mauceli E."/>
            <person name="MacCallum I."/>
        </authorList>
    </citation>
    <scope>NUCLEOTIDE SEQUENCE [LARGE SCALE GENOMIC DNA]</scope>
    <source>
        <strain evidence="8">white501</strain>
    </source>
</reference>
<evidence type="ECO:0000256" key="2">
    <source>
        <dbReference type="ARBA" id="ARBA00023054"/>
    </source>
</evidence>
<dbReference type="GO" id="GO:0005739">
    <property type="term" value="C:mitochondrion"/>
    <property type="evidence" value="ECO:0007669"/>
    <property type="project" value="UniProtKB-SubCell"/>
</dbReference>
<dbReference type="SMR" id="B4Q5C2"/>
<feature type="region of interest" description="Disordered" evidence="5">
    <location>
        <begin position="1"/>
        <end position="29"/>
    </location>
</feature>
<keyword evidence="8" id="KW-1185">Reference proteome</keyword>
<feature type="compositionally biased region" description="Polar residues" evidence="5">
    <location>
        <begin position="574"/>
        <end position="604"/>
    </location>
</feature>
<keyword evidence="3" id="KW-0496">Mitochondrion</keyword>
<gene>
    <name evidence="7" type="primary">Dsim\GD23451</name>
    <name evidence="7" type="ORF">Dsim_GD23451</name>
</gene>
<evidence type="ECO:0000256" key="1">
    <source>
        <dbReference type="ARBA" id="ARBA00004173"/>
    </source>
</evidence>
<dbReference type="PANTHER" id="PTHR15751">
    <property type="entry name" value="TRAFFICKING KINESIN-BINDING PROTEIN"/>
    <property type="match status" value="1"/>
</dbReference>
<dbReference type="AlphaFoldDB" id="B4Q5C2"/>
<accession>B4Q5C2</accession>
<feature type="compositionally biased region" description="Low complexity" evidence="5">
    <location>
        <begin position="528"/>
        <end position="555"/>
    </location>
</feature>
<comment type="subcellular location">
    <subcellularLocation>
        <location evidence="1">Mitochondrion</location>
    </subcellularLocation>
</comment>
<dbReference type="Pfam" id="PF04849">
    <property type="entry name" value="HAP1_N"/>
    <property type="match status" value="1"/>
</dbReference>
<sequence length="693" mass="74861">MTHVNNGEVMEKEMEPTGERERDRETAAGSGVYHRFLASASERDANSGNALEAAATTTKTATTITNLEDLAFEACQNWSDLHQDFFITDDELEYEDELSLGSSIGGNIATTTTADAAVEGLITGEQQNEQLLMEVLCGNRVSQMTRAYDDIEAVTRLLEEKEKDLELTVQIGKELLTQNNALEARVADLETDLKASNDDRAQLVHELHKKNELISVLTNDADDGTDTDTPTMSKSITLDLLQRKVNSLLDENKSLKCEATQLAHQTDEVEEHERQLMADISAQLNDANSQYDNLSLELERQREENRLQHEQIVNLTARLAEAEMRLHQLTQDNDEHLSLLHVTKENQNALALELVEFKQRYEEVLALLHSAQDQLKQQRKRSQPQARSSFLGGLGTSGAGMGGLFPPDSLHCELMESSLYSENSLDSGISGDSQRSADRISRMMMHMPSGGMSSSTMGGSVYAGAGNVPPYKRVFDTRGLGSGIANRSSSPLSSGSLQSLHTSSNSIVDDIHFDRAQIKGVLHRGLKSPTPATASTSAAAAAAGPGISTSSSTSAYNSDDSDDQGLVMKIKPSKSATPTTTGAAQSQPSAGTTSNGTASETRLKQMQRQKSRRQLKNGMANQRPDLGTISGAGGGGRVRPDLGKVADSGSSKLSTKRSEAKPAEEEEATPQTITQAFVGSVSSLLFGRKGGWL</sequence>
<feature type="coiled-coil region" evidence="4">
    <location>
        <begin position="144"/>
        <end position="206"/>
    </location>
</feature>
<dbReference type="GO" id="GO:0006605">
    <property type="term" value="P:protein targeting"/>
    <property type="evidence" value="ECO:0007669"/>
    <property type="project" value="TreeGrafter"/>
</dbReference>
<dbReference type="InterPro" id="IPR051946">
    <property type="entry name" value="Intracell_Traff-Reg"/>
</dbReference>
<evidence type="ECO:0000313" key="7">
    <source>
        <dbReference type="EMBL" id="EDX04055.1"/>
    </source>
</evidence>
<dbReference type="GO" id="GO:0017022">
    <property type="term" value="F:myosin binding"/>
    <property type="evidence" value="ECO:0007669"/>
    <property type="project" value="TreeGrafter"/>
</dbReference>
<proteinExistence type="predicted"/>
<feature type="coiled-coil region" evidence="4">
    <location>
        <begin position="238"/>
        <end position="381"/>
    </location>
</feature>
<dbReference type="GO" id="GO:0048311">
    <property type="term" value="P:mitochondrion distribution"/>
    <property type="evidence" value="ECO:0007669"/>
    <property type="project" value="TreeGrafter"/>
</dbReference>
<dbReference type="PANTHER" id="PTHR15751:SF12">
    <property type="entry name" value="TRAFFICKING KINESIN-BINDING PROTEIN MILT"/>
    <property type="match status" value="1"/>
</dbReference>
<organism evidence="7 8">
    <name type="scientific">Drosophila simulans</name>
    <name type="common">Fruit fly</name>
    <dbReference type="NCBI Taxonomy" id="7240"/>
    <lineage>
        <taxon>Eukaryota</taxon>
        <taxon>Metazoa</taxon>
        <taxon>Ecdysozoa</taxon>
        <taxon>Arthropoda</taxon>
        <taxon>Hexapoda</taxon>
        <taxon>Insecta</taxon>
        <taxon>Pterygota</taxon>
        <taxon>Neoptera</taxon>
        <taxon>Endopterygota</taxon>
        <taxon>Diptera</taxon>
        <taxon>Brachycera</taxon>
        <taxon>Muscomorpha</taxon>
        <taxon>Ephydroidea</taxon>
        <taxon>Drosophilidae</taxon>
        <taxon>Drosophila</taxon>
        <taxon>Sophophora</taxon>
    </lineage>
</organism>
<name>B4Q5C2_DROSI</name>
<dbReference type="OrthoDB" id="10067624at2759"/>
<dbReference type="GO" id="GO:0031410">
    <property type="term" value="C:cytoplasmic vesicle"/>
    <property type="evidence" value="ECO:0007669"/>
    <property type="project" value="TreeGrafter"/>
</dbReference>
<keyword evidence="2 4" id="KW-0175">Coiled coil</keyword>
<dbReference type="SMART" id="SM01424">
    <property type="entry name" value="HAP1_N"/>
    <property type="match status" value="1"/>
</dbReference>
<dbReference type="Bgee" id="FBgn0194833">
    <property type="expression patterns" value="Expressed in adult organism and 3 other cell types or tissues"/>
</dbReference>